<sequence length="181" mass="19540">MSDRHTGRYVRRLVRVEPPAVELPALEPTAIAPTAATASLPRRRAVRGHAVPRQTPHDGRSGRPARPAPGIVLEPGAARFAESALRLVLEAIDGRRPVAQLKTVLDPRIVTTVAGSRSARAGRGAAVLLRTRVRAVDAETAEIFGSYSRGPRVFAFAGRMVLAAPRARAPRRWTITTLWLG</sequence>
<evidence type="ECO:0000313" key="1">
    <source>
        <dbReference type="EMBL" id="UYP17822.1"/>
    </source>
</evidence>
<evidence type="ECO:0000313" key="2">
    <source>
        <dbReference type="Proteomes" id="UP001156484"/>
    </source>
</evidence>
<accession>A0ACD4DCL8</accession>
<proteinExistence type="predicted"/>
<gene>
    <name evidence="1" type="ORF">OED52_14215</name>
</gene>
<dbReference type="Proteomes" id="UP001156484">
    <property type="component" value="Chromosome"/>
</dbReference>
<keyword evidence="2" id="KW-1185">Reference proteome</keyword>
<reference evidence="1" key="1">
    <citation type="submission" date="2022-10" db="EMBL/GenBank/DDBJ databases">
        <title>Rhodococcus ferula Z13 complete genome.</title>
        <authorList>
            <person name="Long X."/>
            <person name="Zang M."/>
        </authorList>
    </citation>
    <scope>NUCLEOTIDE SEQUENCE</scope>
    <source>
        <strain evidence="1">Z13</strain>
    </source>
</reference>
<dbReference type="EMBL" id="CP107551">
    <property type="protein sequence ID" value="UYP17822.1"/>
    <property type="molecule type" value="Genomic_DNA"/>
</dbReference>
<protein>
    <submittedName>
        <fullName evidence="1">Rv3235 family protein</fullName>
    </submittedName>
</protein>
<name>A0ACD4DCL8_9NOCA</name>
<organism evidence="1 2">
    <name type="scientific">Rhodococcus sacchari</name>
    <dbReference type="NCBI Taxonomy" id="2962047"/>
    <lineage>
        <taxon>Bacteria</taxon>
        <taxon>Bacillati</taxon>
        <taxon>Actinomycetota</taxon>
        <taxon>Actinomycetes</taxon>
        <taxon>Mycobacteriales</taxon>
        <taxon>Nocardiaceae</taxon>
        <taxon>Rhodococcus</taxon>
    </lineage>
</organism>